<dbReference type="InterPro" id="IPR041569">
    <property type="entry name" value="AAA_lid_3"/>
</dbReference>
<dbReference type="SUPFAM" id="SSF52540">
    <property type="entry name" value="P-loop containing nucleoside triphosphate hydrolases"/>
    <property type="match status" value="2"/>
</dbReference>
<dbReference type="CDD" id="cd19511">
    <property type="entry name" value="RecA-like_CDC48_r2-like"/>
    <property type="match status" value="1"/>
</dbReference>
<dbReference type="GO" id="GO:0005524">
    <property type="term" value="F:ATP binding"/>
    <property type="evidence" value="ECO:0007669"/>
    <property type="project" value="UniProtKB-KW"/>
</dbReference>
<dbReference type="Gene3D" id="1.10.8.60">
    <property type="match status" value="2"/>
</dbReference>
<dbReference type="InterPro" id="IPR003959">
    <property type="entry name" value="ATPase_AAA_core"/>
</dbReference>
<dbReference type="GO" id="GO:0016887">
    <property type="term" value="F:ATP hydrolysis activity"/>
    <property type="evidence" value="ECO:0007669"/>
    <property type="project" value="InterPro"/>
</dbReference>
<reference evidence="6" key="1">
    <citation type="submission" date="2021-06" db="EMBL/GenBank/DDBJ databases">
        <authorList>
            <person name="Kallberg Y."/>
            <person name="Tangrot J."/>
            <person name="Rosling A."/>
        </authorList>
    </citation>
    <scope>NUCLEOTIDE SEQUENCE</scope>
    <source>
        <strain evidence="6">CL551</strain>
    </source>
</reference>
<name>A0A9N9HR36_9GLOM</name>
<dbReference type="FunFam" id="1.10.8.60:FF:000038">
    <property type="entry name" value="spermatogenesis-associated protein 5-like protein 1"/>
    <property type="match status" value="1"/>
</dbReference>
<evidence type="ECO:0000256" key="3">
    <source>
        <dbReference type="ARBA" id="ARBA00022840"/>
    </source>
</evidence>
<proteinExistence type="inferred from homology"/>
<sequence>VLIYGPPGVGKTFLVNEIAKACNAKMISIHGPDVFGTYVGESEARLRNIFSQAKSLTIEENRPIILFIDELDALTPHRAEAQSHESRVVAQLLTLMDGMESRGRLVVLAATNRPNAIDPALRRPGRFDREVAVDVPSEESRCKILKSLTSAVPLGDDVNIGSLASITSGYVGADLASLCREAAMNAVHRKLRSSDSNEGFLKYEPRYSIQGTVRTYLQNNLSHHSIRSVITMGDFLNAMSHVLPSIQRGFQVNVEKTSWDDIGGLESVKKQIIQAVEWPLKCHTTFKRLGLKPPRGILLYGPPGCSKTTLVKVIAATTGVTFLSINGAELYSPFVGDSEKIIRSTFRRARASIPSVIFFDEIDAIVGKRSLNGELGGGNNVQERVLSTLLNEMDGIEITNNVLVVGATNRPDMVDDALLRPGRFDKLIYVPPPNLSARKQILRIHASKMPLCKDVDLDAIAEKTEMYTGADLKNLCRESAMIALRAERDTMSVNMCDFFSALELVKPSLTTEMMKYE</sequence>
<feature type="non-terminal residue" evidence="6">
    <location>
        <position position="1"/>
    </location>
</feature>
<organism evidence="6 7">
    <name type="scientific">Acaulospora morrowiae</name>
    <dbReference type="NCBI Taxonomy" id="94023"/>
    <lineage>
        <taxon>Eukaryota</taxon>
        <taxon>Fungi</taxon>
        <taxon>Fungi incertae sedis</taxon>
        <taxon>Mucoromycota</taxon>
        <taxon>Glomeromycotina</taxon>
        <taxon>Glomeromycetes</taxon>
        <taxon>Diversisporales</taxon>
        <taxon>Acaulosporaceae</taxon>
        <taxon>Acaulospora</taxon>
    </lineage>
</organism>
<gene>
    <name evidence="6" type="ORF">AMORRO_LOCUS12179</name>
</gene>
<dbReference type="InterPro" id="IPR050168">
    <property type="entry name" value="AAA_ATPase_domain"/>
</dbReference>
<dbReference type="InterPro" id="IPR003593">
    <property type="entry name" value="AAA+_ATPase"/>
</dbReference>
<feature type="domain" description="AAA+ ATPase" evidence="5">
    <location>
        <begin position="1"/>
        <end position="137"/>
    </location>
</feature>
<keyword evidence="3 4" id="KW-0067">ATP-binding</keyword>
<dbReference type="FunFam" id="3.40.50.300:FF:000012">
    <property type="entry name" value="Transitional endoplasmic reticulum ATPase"/>
    <property type="match status" value="1"/>
</dbReference>
<feature type="domain" description="AAA+ ATPase" evidence="5">
    <location>
        <begin position="293"/>
        <end position="434"/>
    </location>
</feature>
<comment type="caution">
    <text evidence="6">The sequence shown here is derived from an EMBL/GenBank/DDBJ whole genome shotgun (WGS) entry which is preliminary data.</text>
</comment>
<dbReference type="FunFam" id="3.40.50.300:FF:001440">
    <property type="entry name" value="ATPase, AAA family protein"/>
    <property type="match status" value="1"/>
</dbReference>
<dbReference type="PANTHER" id="PTHR23077:SF171">
    <property type="entry name" value="NUCLEAR VALOSIN-CONTAINING PROTEIN-LIKE"/>
    <property type="match status" value="1"/>
</dbReference>
<keyword evidence="7" id="KW-1185">Reference proteome</keyword>
<dbReference type="EMBL" id="CAJVPV010017201">
    <property type="protein sequence ID" value="CAG8701836.1"/>
    <property type="molecule type" value="Genomic_DNA"/>
</dbReference>
<evidence type="ECO:0000256" key="4">
    <source>
        <dbReference type="RuleBase" id="RU003651"/>
    </source>
</evidence>
<evidence type="ECO:0000256" key="1">
    <source>
        <dbReference type="ARBA" id="ARBA00006914"/>
    </source>
</evidence>
<dbReference type="Proteomes" id="UP000789342">
    <property type="component" value="Unassembled WGS sequence"/>
</dbReference>
<dbReference type="PRINTS" id="PR00830">
    <property type="entry name" value="ENDOLAPTASE"/>
</dbReference>
<evidence type="ECO:0000313" key="6">
    <source>
        <dbReference type="EMBL" id="CAG8701836.1"/>
    </source>
</evidence>
<dbReference type="Pfam" id="PF17862">
    <property type="entry name" value="AAA_lid_3"/>
    <property type="match status" value="2"/>
</dbReference>
<dbReference type="PANTHER" id="PTHR23077">
    <property type="entry name" value="AAA-FAMILY ATPASE"/>
    <property type="match status" value="1"/>
</dbReference>
<evidence type="ECO:0000259" key="5">
    <source>
        <dbReference type="SMART" id="SM00382"/>
    </source>
</evidence>
<protein>
    <submittedName>
        <fullName evidence="6">16560_t:CDS:1</fullName>
    </submittedName>
</protein>
<dbReference type="AlphaFoldDB" id="A0A9N9HR36"/>
<dbReference type="Gene3D" id="3.40.50.300">
    <property type="entry name" value="P-loop containing nucleotide triphosphate hydrolases"/>
    <property type="match status" value="2"/>
</dbReference>
<accession>A0A9N9HR36</accession>
<comment type="similarity">
    <text evidence="1 4">Belongs to the AAA ATPase family.</text>
</comment>
<keyword evidence="2 4" id="KW-0547">Nucleotide-binding</keyword>
<dbReference type="OrthoDB" id="5421at2759"/>
<evidence type="ECO:0000313" key="7">
    <source>
        <dbReference type="Proteomes" id="UP000789342"/>
    </source>
</evidence>
<dbReference type="Pfam" id="PF00004">
    <property type="entry name" value="AAA"/>
    <property type="match status" value="2"/>
</dbReference>
<dbReference type="InterPro" id="IPR003960">
    <property type="entry name" value="ATPase_AAA_CS"/>
</dbReference>
<dbReference type="PROSITE" id="PS00674">
    <property type="entry name" value="AAA"/>
    <property type="match status" value="2"/>
</dbReference>
<dbReference type="SMART" id="SM00382">
    <property type="entry name" value="AAA"/>
    <property type="match status" value="2"/>
</dbReference>
<feature type="non-terminal residue" evidence="6">
    <location>
        <position position="517"/>
    </location>
</feature>
<evidence type="ECO:0000256" key="2">
    <source>
        <dbReference type="ARBA" id="ARBA00022741"/>
    </source>
</evidence>
<dbReference type="InterPro" id="IPR027417">
    <property type="entry name" value="P-loop_NTPase"/>
</dbReference>